<keyword evidence="3" id="KW-0813">Transport</keyword>
<dbReference type="GO" id="GO:0015833">
    <property type="term" value="P:peptide transport"/>
    <property type="evidence" value="ECO:0007669"/>
    <property type="project" value="TreeGrafter"/>
</dbReference>
<dbReference type="Pfam" id="PF00496">
    <property type="entry name" value="SBP_bac_5"/>
    <property type="match status" value="1"/>
</dbReference>
<protein>
    <recommendedName>
        <fullName evidence="5">Solute-binding protein family 5 domain-containing protein</fullName>
    </recommendedName>
</protein>
<dbReference type="PANTHER" id="PTHR30290">
    <property type="entry name" value="PERIPLASMIC BINDING COMPONENT OF ABC TRANSPORTER"/>
    <property type="match status" value="1"/>
</dbReference>
<feature type="domain" description="Solute-binding protein family 5" evidence="5">
    <location>
        <begin position="79"/>
        <end position="113"/>
    </location>
</feature>
<dbReference type="PANTHER" id="PTHR30290:SF10">
    <property type="entry name" value="PERIPLASMIC OLIGOPEPTIDE-BINDING PROTEIN-RELATED"/>
    <property type="match status" value="1"/>
</dbReference>
<evidence type="ECO:0000256" key="4">
    <source>
        <dbReference type="ARBA" id="ARBA00022729"/>
    </source>
</evidence>
<comment type="caution">
    <text evidence="6">The sequence shown here is derived from an EMBL/GenBank/DDBJ whole genome shotgun (WGS) entry which is preliminary data.</text>
</comment>
<proteinExistence type="inferred from homology"/>
<dbReference type="SUPFAM" id="SSF53850">
    <property type="entry name" value="Periplasmic binding protein-like II"/>
    <property type="match status" value="1"/>
</dbReference>
<evidence type="ECO:0000256" key="2">
    <source>
        <dbReference type="ARBA" id="ARBA00005695"/>
    </source>
</evidence>
<reference evidence="6" key="1">
    <citation type="journal article" date="2014" name="Front. Microbiol.">
        <title>High frequency of phylogenetically diverse reductive dehalogenase-homologous genes in deep subseafloor sedimentary metagenomes.</title>
        <authorList>
            <person name="Kawai M."/>
            <person name="Futagami T."/>
            <person name="Toyoda A."/>
            <person name="Takaki Y."/>
            <person name="Nishi S."/>
            <person name="Hori S."/>
            <person name="Arai W."/>
            <person name="Tsubouchi T."/>
            <person name="Morono Y."/>
            <person name="Uchiyama I."/>
            <person name="Ito T."/>
            <person name="Fujiyama A."/>
            <person name="Inagaki F."/>
            <person name="Takami H."/>
        </authorList>
    </citation>
    <scope>NUCLEOTIDE SEQUENCE</scope>
    <source>
        <strain evidence="6">Expedition CK06-06</strain>
    </source>
</reference>
<organism evidence="6">
    <name type="scientific">marine sediment metagenome</name>
    <dbReference type="NCBI Taxonomy" id="412755"/>
    <lineage>
        <taxon>unclassified sequences</taxon>
        <taxon>metagenomes</taxon>
        <taxon>ecological metagenomes</taxon>
    </lineage>
</organism>
<evidence type="ECO:0000256" key="1">
    <source>
        <dbReference type="ARBA" id="ARBA00004196"/>
    </source>
</evidence>
<dbReference type="Gene3D" id="3.40.190.10">
    <property type="entry name" value="Periplasmic binding protein-like II"/>
    <property type="match status" value="1"/>
</dbReference>
<keyword evidence="4" id="KW-0732">Signal</keyword>
<accession>X0TZU0</accession>
<dbReference type="InterPro" id="IPR039424">
    <property type="entry name" value="SBP_5"/>
</dbReference>
<evidence type="ECO:0000313" key="6">
    <source>
        <dbReference type="EMBL" id="GAF93677.1"/>
    </source>
</evidence>
<dbReference type="GO" id="GO:1904680">
    <property type="term" value="F:peptide transmembrane transporter activity"/>
    <property type="evidence" value="ECO:0007669"/>
    <property type="project" value="TreeGrafter"/>
</dbReference>
<comment type="subcellular location">
    <subcellularLocation>
        <location evidence="1">Cell envelope</location>
    </subcellularLocation>
</comment>
<evidence type="ECO:0000256" key="3">
    <source>
        <dbReference type="ARBA" id="ARBA00022448"/>
    </source>
</evidence>
<evidence type="ECO:0000259" key="5">
    <source>
        <dbReference type="Pfam" id="PF00496"/>
    </source>
</evidence>
<comment type="similarity">
    <text evidence="2">Belongs to the bacterial solute-binding protein 5 family.</text>
</comment>
<name>X0TZU0_9ZZZZ</name>
<dbReference type="GO" id="GO:0030288">
    <property type="term" value="C:outer membrane-bounded periplasmic space"/>
    <property type="evidence" value="ECO:0007669"/>
    <property type="project" value="TreeGrafter"/>
</dbReference>
<feature type="non-terminal residue" evidence="6">
    <location>
        <position position="113"/>
    </location>
</feature>
<gene>
    <name evidence="6" type="ORF">S01H1_31864</name>
</gene>
<dbReference type="EMBL" id="BARS01019690">
    <property type="protein sequence ID" value="GAF93677.1"/>
    <property type="molecule type" value="Genomic_DNA"/>
</dbReference>
<dbReference type="InterPro" id="IPR000914">
    <property type="entry name" value="SBP_5_dom"/>
</dbReference>
<dbReference type="Gene3D" id="3.90.76.10">
    <property type="entry name" value="Dipeptide-binding Protein, Domain 1"/>
    <property type="match status" value="1"/>
</dbReference>
<dbReference type="AlphaFoldDB" id="X0TZU0"/>
<sequence length="113" mass="12691">MPTIFSQSARRIFMILSVVALVFFVNTGFSAKEKPQVFNWGNGTEPQDLDPHIVTGVPEHHIISELFEGLVSVHPKTLKPIPAMAESWKISQKGKVYTFKIRKNAKWSNGDPV</sequence>